<dbReference type="GO" id="GO:0003677">
    <property type="term" value="F:DNA binding"/>
    <property type="evidence" value="ECO:0007669"/>
    <property type="project" value="UniProtKB-UniRule"/>
</dbReference>
<feature type="compositionally biased region" description="Low complexity" evidence="7">
    <location>
        <begin position="385"/>
        <end position="401"/>
    </location>
</feature>
<keyword evidence="4 5" id="KW-0539">Nucleus</keyword>
<dbReference type="AlphaFoldDB" id="A0A3M7S607"/>
<evidence type="ECO:0000313" key="9">
    <source>
        <dbReference type="EMBL" id="RNA31263.1"/>
    </source>
</evidence>
<dbReference type="Proteomes" id="UP000276133">
    <property type="component" value="Unassembled WGS sequence"/>
</dbReference>
<dbReference type="InterPro" id="IPR050848">
    <property type="entry name" value="Homeobox_TF"/>
</dbReference>
<feature type="compositionally biased region" description="Low complexity" evidence="7">
    <location>
        <begin position="85"/>
        <end position="101"/>
    </location>
</feature>
<keyword evidence="3 5" id="KW-0371">Homeobox</keyword>
<dbReference type="PANTHER" id="PTHR24333:SF5">
    <property type="entry name" value="VENT HOMEOBOX"/>
    <property type="match status" value="1"/>
</dbReference>
<proteinExistence type="predicted"/>
<dbReference type="InterPro" id="IPR017970">
    <property type="entry name" value="Homeobox_CS"/>
</dbReference>
<dbReference type="GO" id="GO:0005634">
    <property type="term" value="C:nucleus"/>
    <property type="evidence" value="ECO:0007669"/>
    <property type="project" value="UniProtKB-SubCell"/>
</dbReference>
<feature type="DNA-binding region" description="Homeobox" evidence="5">
    <location>
        <begin position="220"/>
        <end position="279"/>
    </location>
</feature>
<feature type="region of interest" description="Disordered" evidence="7">
    <location>
        <begin position="1"/>
        <end position="60"/>
    </location>
</feature>
<keyword evidence="10" id="KW-1185">Reference proteome</keyword>
<dbReference type="STRING" id="10195.A0A3M7S607"/>
<evidence type="ECO:0000256" key="3">
    <source>
        <dbReference type="ARBA" id="ARBA00023155"/>
    </source>
</evidence>
<evidence type="ECO:0000256" key="6">
    <source>
        <dbReference type="RuleBase" id="RU000682"/>
    </source>
</evidence>
<accession>A0A3M7S607</accession>
<dbReference type="Pfam" id="PF00046">
    <property type="entry name" value="Homeodomain"/>
    <property type="match status" value="1"/>
</dbReference>
<feature type="compositionally biased region" description="Basic and acidic residues" evidence="7">
    <location>
        <begin position="40"/>
        <end position="54"/>
    </location>
</feature>
<dbReference type="GO" id="GO:0000981">
    <property type="term" value="F:DNA-binding transcription factor activity, RNA polymerase II-specific"/>
    <property type="evidence" value="ECO:0007669"/>
    <property type="project" value="InterPro"/>
</dbReference>
<comment type="subcellular location">
    <subcellularLocation>
        <location evidence="1 5 6">Nucleus</location>
    </subcellularLocation>
</comment>
<dbReference type="SUPFAM" id="SSF46689">
    <property type="entry name" value="Homeodomain-like"/>
    <property type="match status" value="1"/>
</dbReference>
<feature type="region of interest" description="Disordered" evidence="7">
    <location>
        <begin position="339"/>
        <end position="401"/>
    </location>
</feature>
<dbReference type="InterPro" id="IPR020479">
    <property type="entry name" value="HD_metazoa"/>
</dbReference>
<dbReference type="PROSITE" id="PS00027">
    <property type="entry name" value="HOMEOBOX_1"/>
    <property type="match status" value="1"/>
</dbReference>
<dbReference type="EMBL" id="REGN01001959">
    <property type="protein sequence ID" value="RNA31263.1"/>
    <property type="molecule type" value="Genomic_DNA"/>
</dbReference>
<evidence type="ECO:0000256" key="5">
    <source>
        <dbReference type="PROSITE-ProRule" id="PRU00108"/>
    </source>
</evidence>
<comment type="caution">
    <text evidence="9">The sequence shown here is derived from an EMBL/GenBank/DDBJ whole genome shotgun (WGS) entry which is preliminary data.</text>
</comment>
<evidence type="ECO:0000313" key="10">
    <source>
        <dbReference type="Proteomes" id="UP000276133"/>
    </source>
</evidence>
<evidence type="ECO:0000256" key="7">
    <source>
        <dbReference type="SAM" id="MobiDB-lite"/>
    </source>
</evidence>
<feature type="region of interest" description="Disordered" evidence="7">
    <location>
        <begin position="76"/>
        <end position="105"/>
    </location>
</feature>
<dbReference type="Gene3D" id="1.10.10.60">
    <property type="entry name" value="Homeodomain-like"/>
    <property type="match status" value="1"/>
</dbReference>
<dbReference type="InterPro" id="IPR001356">
    <property type="entry name" value="HD"/>
</dbReference>
<dbReference type="PRINTS" id="PR00024">
    <property type="entry name" value="HOMEOBOX"/>
</dbReference>
<feature type="compositionally biased region" description="Polar residues" evidence="7">
    <location>
        <begin position="339"/>
        <end position="380"/>
    </location>
</feature>
<evidence type="ECO:0000256" key="4">
    <source>
        <dbReference type="ARBA" id="ARBA00023242"/>
    </source>
</evidence>
<evidence type="ECO:0000259" key="8">
    <source>
        <dbReference type="PROSITE" id="PS50071"/>
    </source>
</evidence>
<feature type="compositionally biased region" description="Acidic residues" evidence="7">
    <location>
        <begin position="192"/>
        <end position="210"/>
    </location>
</feature>
<reference evidence="9 10" key="1">
    <citation type="journal article" date="2018" name="Sci. Rep.">
        <title>Genomic signatures of local adaptation to the degree of environmental predictability in rotifers.</title>
        <authorList>
            <person name="Franch-Gras L."/>
            <person name="Hahn C."/>
            <person name="Garcia-Roger E.M."/>
            <person name="Carmona M.J."/>
            <person name="Serra M."/>
            <person name="Gomez A."/>
        </authorList>
    </citation>
    <scope>NUCLEOTIDE SEQUENCE [LARGE SCALE GENOMIC DNA]</scope>
    <source>
        <strain evidence="9">HYR1</strain>
    </source>
</reference>
<dbReference type="OrthoDB" id="6159439at2759"/>
<evidence type="ECO:0000256" key="1">
    <source>
        <dbReference type="ARBA" id="ARBA00004123"/>
    </source>
</evidence>
<keyword evidence="2 5" id="KW-0238">DNA-binding</keyword>
<dbReference type="InterPro" id="IPR009057">
    <property type="entry name" value="Homeodomain-like_sf"/>
</dbReference>
<feature type="region of interest" description="Disordered" evidence="7">
    <location>
        <begin position="175"/>
        <end position="225"/>
    </location>
</feature>
<organism evidence="9 10">
    <name type="scientific">Brachionus plicatilis</name>
    <name type="common">Marine rotifer</name>
    <name type="synonym">Brachionus muelleri</name>
    <dbReference type="NCBI Taxonomy" id="10195"/>
    <lineage>
        <taxon>Eukaryota</taxon>
        <taxon>Metazoa</taxon>
        <taxon>Spiralia</taxon>
        <taxon>Gnathifera</taxon>
        <taxon>Rotifera</taxon>
        <taxon>Eurotatoria</taxon>
        <taxon>Monogononta</taxon>
        <taxon>Pseudotrocha</taxon>
        <taxon>Ploima</taxon>
        <taxon>Brachionidae</taxon>
        <taxon>Brachionus</taxon>
    </lineage>
</organism>
<name>A0A3M7S607_BRAPC</name>
<gene>
    <name evidence="9" type="ORF">BpHYR1_045596</name>
</gene>
<dbReference type="SMART" id="SM00389">
    <property type="entry name" value="HOX"/>
    <property type="match status" value="1"/>
</dbReference>
<protein>
    <submittedName>
        <fullName evidence="9">BarH-like 2 homeobox</fullName>
    </submittedName>
</protein>
<evidence type="ECO:0000256" key="2">
    <source>
        <dbReference type="ARBA" id="ARBA00023125"/>
    </source>
</evidence>
<dbReference type="CDD" id="cd00086">
    <property type="entry name" value="homeodomain"/>
    <property type="match status" value="1"/>
</dbReference>
<dbReference type="PANTHER" id="PTHR24333">
    <property type="entry name" value="HOMEO BOX HB9 LIKE A-RELATED"/>
    <property type="match status" value="1"/>
</dbReference>
<feature type="compositionally biased region" description="Basic and acidic residues" evidence="7">
    <location>
        <begin position="1"/>
        <end position="30"/>
    </location>
</feature>
<dbReference type="PROSITE" id="PS50071">
    <property type="entry name" value="HOMEOBOX_2"/>
    <property type="match status" value="1"/>
</dbReference>
<feature type="compositionally biased region" description="Basic and acidic residues" evidence="7">
    <location>
        <begin position="176"/>
        <end position="191"/>
    </location>
</feature>
<sequence>MSEEIKVDEDLHCLSPRSDDGQKRLGKIKDNQLASTRLSPYERPKKDTRVDKSAKTSGSKKNSFLINDILSPSDVSVNTKTKNVSSSLSPLSSASSSSSNSTHAQTIDEVNPYQQLALLMSGKLNPAFFSALQNPLAVNHESRSNFSDSAGDHLNNPNLHFLHQFQSPELMASLTSKKDGSIDSDDVHNSDDDNDEEDYNNDDSNSETDNGEGYGKAKKPRKARTAFTDHQLNCLEKSFERQKYLSVQDRMELAARLNLSDTQVKTWYQNRRTKWKRQTAVGLELLAEAGNYAAVQRMLQQNPYWYHPYQNIMSTNEALCLQRAMSYYSRFSNGTSVAANSPSIPGSSAVTVQTNSSPIMSNSSTPGSIGNFYANQNSNGDKSKSSTPASGSSNNSSIAVN</sequence>
<feature type="domain" description="Homeobox" evidence="8">
    <location>
        <begin position="218"/>
        <end position="278"/>
    </location>
</feature>